<dbReference type="Pfam" id="PF13306">
    <property type="entry name" value="LRR_5"/>
    <property type="match status" value="1"/>
</dbReference>
<evidence type="ECO:0000256" key="2">
    <source>
        <dbReference type="SAM" id="SignalP"/>
    </source>
</evidence>
<dbReference type="PANTHER" id="PTHR45661">
    <property type="entry name" value="SURFACE ANTIGEN"/>
    <property type="match status" value="1"/>
</dbReference>
<sequence>MNRLKKFTSFVLVFVMLCSLFIATAGTSAALQPYCKGDVTGDGQITTKDVLEIQKSIANMLAFTQQQEDAAEVTGDGKISISDVLKIQKYIAKMIDTLEPEALTKARWIDMLVQACGIANADEASDPYYEDVPQEHLYYTPVQAAAAFGVLPDEGMLYPDNAATREYAAYTAVHALGFYDNGYTLSCADAAQVTYKPEAFIALQLSLLSLQDGSFHPDGVLTLAQAQEVLSAAERIKQGEQIDPDYNSTVTYQSGVLQLDASDIVSYGENTVTLAAGSPQLQAGDVFVEPESQLARQVVRVQTQNGQTVVQTQQPDFTQIADSFDVQQTAYGDVEEAQPLEEGVEISYEQAVEKKVNSAKAQESSGTGISQKLVVSLANYPIGEGVNASFRIEIPTPQVDFKFKGQITGDSLYIEDMYVALQQEANVVMEVAASTEHTAPLGTNIKLLRVPVPLGYGFFVNVDFGLKATLEGKLALTTSIAETAGVRIVHNMPATVHDLKSSIQAEINASVKAGVEAGLVFSFLKFDIMDFTLFSGAAAELSVLGKISEYAQLCGDAVVYAFAELSLGDKSLCGQLLGITYKVELMNKDNSILRFGTHWEDGQFIPECTRNDATRPTAPEVPTQPPLPDLGTPSALQESEFTVYSNSETWADPDPKEGAVTVEESCTKQNIIIPETVQVPKYDQAGEQVGLVSVPVTRVSIYSPHVLAVTLPKTLFMYAESDNPLSGSVSLTENVVSVTFAPGTEKIGEIASYSGGHGVRQVQLPDSVTEIGDNAFCGTALETLALPSSVQKIGSNAFSDCTYLRELELPAGVQIGAMAFSGCESLREVVVPQGAVLGYRSFYMSGLETVTVEKDVTFGTDGYSSSAFEDNKYLYEAVFEDGAKEIGARAFYSCPLLTKVTLADSIAEAGQGAFEFCTSLKSVTIPKGLNKISERMFMDSGLTSVVIPSNITEIGANAFDSCDMTTVTVEEGLRVLDEGALRLSSLAQRITLPASLQEIRTDGYMQTVCANTVIIKSPNVKIEQGEVGAIWAQEIYAPSGSTAEQYAKQNGIEFHTL</sequence>
<comment type="caution">
    <text evidence="5">The sequence shown here is derived from an EMBL/GenBank/DDBJ whole genome shotgun (WGS) entry which is preliminary data.</text>
</comment>
<dbReference type="GO" id="GO:0000272">
    <property type="term" value="P:polysaccharide catabolic process"/>
    <property type="evidence" value="ECO:0007669"/>
    <property type="project" value="InterPro"/>
</dbReference>
<dbReference type="Gene3D" id="3.80.10.10">
    <property type="entry name" value="Ribonuclease Inhibitor"/>
    <property type="match status" value="2"/>
</dbReference>
<dbReference type="InterPro" id="IPR001119">
    <property type="entry name" value="SLH_dom"/>
</dbReference>
<reference evidence="5" key="1">
    <citation type="submission" date="2020-10" db="EMBL/GenBank/DDBJ databases">
        <authorList>
            <person name="Gilroy R."/>
        </authorList>
    </citation>
    <scope>NUCLEOTIDE SEQUENCE</scope>
    <source>
        <strain evidence="5">ChiSjej1B19-3389</strain>
    </source>
</reference>
<dbReference type="Proteomes" id="UP000886787">
    <property type="component" value="Unassembled WGS sequence"/>
</dbReference>
<feature type="domain" description="SLH" evidence="3">
    <location>
        <begin position="125"/>
        <end position="186"/>
    </location>
</feature>
<dbReference type="AlphaFoldDB" id="A0A9D0ZH95"/>
<name>A0A9D0ZH95_9FIRM</name>
<reference evidence="5" key="2">
    <citation type="journal article" date="2021" name="PeerJ">
        <title>Extensive microbial diversity within the chicken gut microbiome revealed by metagenomics and culture.</title>
        <authorList>
            <person name="Gilroy R."/>
            <person name="Ravi A."/>
            <person name="Getino M."/>
            <person name="Pursley I."/>
            <person name="Horton D.L."/>
            <person name="Alikhan N.F."/>
            <person name="Baker D."/>
            <person name="Gharbi K."/>
            <person name="Hall N."/>
            <person name="Watson M."/>
            <person name="Adriaenssens E.M."/>
            <person name="Foster-Nyarko E."/>
            <person name="Jarju S."/>
            <person name="Secka A."/>
            <person name="Antonio M."/>
            <person name="Oren A."/>
            <person name="Chaudhuri R.R."/>
            <person name="La Ragione R."/>
            <person name="Hildebrand F."/>
            <person name="Pallen M.J."/>
        </authorList>
    </citation>
    <scope>NUCLEOTIDE SEQUENCE</scope>
    <source>
        <strain evidence="5">ChiSjej1B19-3389</strain>
    </source>
</reference>
<accession>A0A9D0ZH95</accession>
<evidence type="ECO:0000313" key="6">
    <source>
        <dbReference type="Proteomes" id="UP000886787"/>
    </source>
</evidence>
<dbReference type="SUPFAM" id="SSF52058">
    <property type="entry name" value="L domain-like"/>
    <property type="match status" value="1"/>
</dbReference>
<dbReference type="InterPro" id="IPR016134">
    <property type="entry name" value="Dockerin_dom"/>
</dbReference>
<dbReference type="InterPro" id="IPR053139">
    <property type="entry name" value="Surface_bspA-like"/>
</dbReference>
<dbReference type="PROSITE" id="PS51766">
    <property type="entry name" value="DOCKERIN"/>
    <property type="match status" value="1"/>
</dbReference>
<gene>
    <name evidence="5" type="ORF">IAD32_03520</name>
</gene>
<evidence type="ECO:0000313" key="5">
    <source>
        <dbReference type="EMBL" id="HIQ80335.1"/>
    </source>
</evidence>
<evidence type="ECO:0000256" key="1">
    <source>
        <dbReference type="ARBA" id="ARBA00022737"/>
    </source>
</evidence>
<feature type="signal peptide" evidence="2">
    <location>
        <begin position="1"/>
        <end position="25"/>
    </location>
</feature>
<dbReference type="SUPFAM" id="SSF63446">
    <property type="entry name" value="Type I dockerin domain"/>
    <property type="match status" value="1"/>
</dbReference>
<feature type="domain" description="Dockerin" evidence="4">
    <location>
        <begin position="32"/>
        <end position="100"/>
    </location>
</feature>
<dbReference type="InterPro" id="IPR032675">
    <property type="entry name" value="LRR_dom_sf"/>
</dbReference>
<feature type="chain" id="PRO_5039676934" evidence="2">
    <location>
        <begin position="26"/>
        <end position="1057"/>
    </location>
</feature>
<evidence type="ECO:0000259" key="4">
    <source>
        <dbReference type="PROSITE" id="PS51766"/>
    </source>
</evidence>
<dbReference type="CDD" id="cd14256">
    <property type="entry name" value="Dockerin_I"/>
    <property type="match status" value="1"/>
</dbReference>
<dbReference type="Pfam" id="PF00404">
    <property type="entry name" value="Dockerin_1"/>
    <property type="match status" value="1"/>
</dbReference>
<dbReference type="GO" id="GO:0004553">
    <property type="term" value="F:hydrolase activity, hydrolyzing O-glycosyl compounds"/>
    <property type="evidence" value="ECO:0007669"/>
    <property type="project" value="InterPro"/>
</dbReference>
<keyword evidence="1" id="KW-0677">Repeat</keyword>
<organism evidence="5 6">
    <name type="scientific">Candidatus Scatavimonas merdigallinarum</name>
    <dbReference type="NCBI Taxonomy" id="2840914"/>
    <lineage>
        <taxon>Bacteria</taxon>
        <taxon>Bacillati</taxon>
        <taxon>Bacillota</taxon>
        <taxon>Clostridia</taxon>
        <taxon>Eubacteriales</taxon>
        <taxon>Oscillospiraceae</taxon>
        <taxon>Oscillospiraceae incertae sedis</taxon>
        <taxon>Candidatus Scatavimonas</taxon>
    </lineage>
</organism>
<keyword evidence="2" id="KW-0732">Signal</keyword>
<proteinExistence type="predicted"/>
<dbReference type="InterPro" id="IPR002105">
    <property type="entry name" value="Dockerin_1_rpt"/>
</dbReference>
<evidence type="ECO:0000259" key="3">
    <source>
        <dbReference type="PROSITE" id="PS51272"/>
    </source>
</evidence>
<protein>
    <submittedName>
        <fullName evidence="5">Leucine-rich repeat protein</fullName>
    </submittedName>
</protein>
<dbReference type="PANTHER" id="PTHR45661:SF3">
    <property type="entry name" value="IG-LIKE DOMAIN-CONTAINING PROTEIN"/>
    <property type="match status" value="1"/>
</dbReference>
<dbReference type="EMBL" id="DVFW01000020">
    <property type="protein sequence ID" value="HIQ80335.1"/>
    <property type="molecule type" value="Genomic_DNA"/>
</dbReference>
<dbReference type="Gene3D" id="1.10.1330.10">
    <property type="entry name" value="Dockerin domain"/>
    <property type="match status" value="1"/>
</dbReference>
<dbReference type="InterPro" id="IPR026906">
    <property type="entry name" value="LRR_5"/>
</dbReference>
<dbReference type="PROSITE" id="PS51272">
    <property type="entry name" value="SLH"/>
    <property type="match status" value="1"/>
</dbReference>
<dbReference type="InterPro" id="IPR036439">
    <property type="entry name" value="Dockerin_dom_sf"/>
</dbReference>